<organism evidence="2 3">
    <name type="scientific">Mytilus galloprovincialis</name>
    <name type="common">Mediterranean mussel</name>
    <dbReference type="NCBI Taxonomy" id="29158"/>
    <lineage>
        <taxon>Eukaryota</taxon>
        <taxon>Metazoa</taxon>
        <taxon>Spiralia</taxon>
        <taxon>Lophotrochozoa</taxon>
        <taxon>Mollusca</taxon>
        <taxon>Bivalvia</taxon>
        <taxon>Autobranchia</taxon>
        <taxon>Pteriomorphia</taxon>
        <taxon>Mytilida</taxon>
        <taxon>Mytiloidea</taxon>
        <taxon>Mytilidae</taxon>
        <taxon>Mytilinae</taxon>
        <taxon>Mytilus</taxon>
    </lineage>
</organism>
<feature type="compositionally biased region" description="Basic and acidic residues" evidence="1">
    <location>
        <begin position="1"/>
        <end position="27"/>
    </location>
</feature>
<gene>
    <name evidence="2" type="ORF">MGAL_10B046817</name>
</gene>
<dbReference type="EMBL" id="UYJE01005826">
    <property type="protein sequence ID" value="VDI40785.1"/>
    <property type="molecule type" value="Genomic_DNA"/>
</dbReference>
<feature type="region of interest" description="Disordered" evidence="1">
    <location>
        <begin position="1"/>
        <end position="36"/>
    </location>
</feature>
<evidence type="ECO:0000313" key="2">
    <source>
        <dbReference type="EMBL" id="VDI40785.1"/>
    </source>
</evidence>
<keyword evidence="3" id="KW-1185">Reference proteome</keyword>
<evidence type="ECO:0000313" key="3">
    <source>
        <dbReference type="Proteomes" id="UP000596742"/>
    </source>
</evidence>
<evidence type="ECO:0000256" key="1">
    <source>
        <dbReference type="SAM" id="MobiDB-lite"/>
    </source>
</evidence>
<name>A0A8B6EVR4_MYTGA</name>
<proteinExistence type="predicted"/>
<dbReference type="AlphaFoldDB" id="A0A8B6EVR4"/>
<dbReference type="Proteomes" id="UP000596742">
    <property type="component" value="Unassembled WGS sequence"/>
</dbReference>
<feature type="non-terminal residue" evidence="2">
    <location>
        <position position="1"/>
    </location>
</feature>
<comment type="caution">
    <text evidence="2">The sequence shown here is derived from an EMBL/GenBank/DDBJ whole genome shotgun (WGS) entry which is preliminary data.</text>
</comment>
<sequence length="99" mass="11298">MEASPDRDASDTEEQEPRQNSDQRETNKSLADSTVRSMDIGGEIVPKLSKLPIVSIETDINDKYYLDSPLFCLDNEDSNLTLDSKLYKYENKSFKNRCS</sequence>
<accession>A0A8B6EVR4</accession>
<reference evidence="2" key="1">
    <citation type="submission" date="2018-11" db="EMBL/GenBank/DDBJ databases">
        <authorList>
            <person name="Alioto T."/>
            <person name="Alioto T."/>
        </authorList>
    </citation>
    <scope>NUCLEOTIDE SEQUENCE</scope>
</reference>
<protein>
    <submittedName>
        <fullName evidence="2">Uncharacterized protein</fullName>
    </submittedName>
</protein>